<sequence>MDNHEEPECFDEITDENLPSSIFDANFTRSIELESLENMLFQKKQQNFVDTWSKNFTKTFLHYYNEKSKGWPKDIHNKRCRDFNYFADYITDLILQIESKGEKGKKIDIPKEHIDSMKENLKLLFTKSVEFNCARVENEYTTQLYIRKRLDDFCENKNHLIKCLNKNKGQCKNITKFINDKYKIFFNDKSCITDPNPVGKSFFHINEKCTFYDIPTTFSCKECNDYNVPNDIYSIPHCPRGNVSIFDDVDEYEHQYVDRTSFVEKIIEYVVYTCFTFLGLALFFLIIRKIIPLGNFLCSKIIKHKKKKNINTYISEMPENLSYYEILQTENLKYRIPYDQIKNTG</sequence>
<dbReference type="EMBL" id="FLQU01000041">
    <property type="protein sequence ID" value="SBS80129.1"/>
    <property type="molecule type" value="Genomic_DNA"/>
</dbReference>
<dbReference type="EMBL" id="FLQV01001847">
    <property type="protein sequence ID" value="SBT00317.1"/>
    <property type="molecule type" value="Genomic_DNA"/>
</dbReference>
<protein>
    <submittedName>
        <fullName evidence="3">PIR Superfamily Protein</fullName>
    </submittedName>
</protein>
<gene>
    <name evidence="3" type="ORF">POVCU1_059160</name>
    <name evidence="2" type="ORF">POVCU2_0003240</name>
</gene>
<name>A0A1A8X910_PLAOA</name>
<evidence type="ECO:0000256" key="1">
    <source>
        <dbReference type="SAM" id="Phobius"/>
    </source>
</evidence>
<evidence type="ECO:0000313" key="3">
    <source>
        <dbReference type="EMBL" id="SBT00317.1"/>
    </source>
</evidence>
<evidence type="ECO:0000313" key="2">
    <source>
        <dbReference type="EMBL" id="SBS80129.1"/>
    </source>
</evidence>
<reference evidence="4 5" key="2">
    <citation type="submission" date="2016-05" db="EMBL/GenBank/DDBJ databases">
        <authorList>
            <person name="Naeem Raeece"/>
        </authorList>
    </citation>
    <scope>NUCLEOTIDE SEQUENCE [LARGE SCALE GENOMIC DNA]</scope>
</reference>
<evidence type="ECO:0000313" key="5">
    <source>
        <dbReference type="Proteomes" id="UP000078560"/>
    </source>
</evidence>
<feature type="transmembrane region" description="Helical" evidence="1">
    <location>
        <begin position="269"/>
        <end position="287"/>
    </location>
</feature>
<reference evidence="3" key="1">
    <citation type="submission" date="2016-05" db="EMBL/GenBank/DDBJ databases">
        <authorList>
            <person name="Lavstsen T."/>
            <person name="Jespersen J.S."/>
        </authorList>
    </citation>
    <scope>NUCLEOTIDE SEQUENCE [LARGE SCALE GENOMIC DNA]</scope>
</reference>
<keyword evidence="1" id="KW-0472">Membrane</keyword>
<evidence type="ECO:0000313" key="4">
    <source>
        <dbReference type="Proteomes" id="UP000078546"/>
    </source>
</evidence>
<accession>A0A1A8X910</accession>
<dbReference type="AlphaFoldDB" id="A0A1A8X910"/>
<proteinExistence type="predicted"/>
<keyword evidence="1" id="KW-1133">Transmembrane helix</keyword>
<organism evidence="3 4">
    <name type="scientific">Plasmodium ovale curtisi</name>
    <dbReference type="NCBI Taxonomy" id="864141"/>
    <lineage>
        <taxon>Eukaryota</taxon>
        <taxon>Sar</taxon>
        <taxon>Alveolata</taxon>
        <taxon>Apicomplexa</taxon>
        <taxon>Aconoidasida</taxon>
        <taxon>Haemosporida</taxon>
        <taxon>Plasmodiidae</taxon>
        <taxon>Plasmodium</taxon>
        <taxon>Plasmodium (Plasmodium)</taxon>
    </lineage>
</organism>
<dbReference type="Proteomes" id="UP000078560">
    <property type="component" value="Unassembled WGS sequence"/>
</dbReference>
<keyword evidence="1" id="KW-0812">Transmembrane</keyword>
<dbReference type="Proteomes" id="UP000078546">
    <property type="component" value="Unassembled WGS sequence"/>
</dbReference>